<evidence type="ECO:0000313" key="1">
    <source>
        <dbReference type="EMBL" id="PPR00010.1"/>
    </source>
</evidence>
<gene>
    <name evidence="1" type="ORF">CVT26_009291</name>
</gene>
<reference evidence="1 2" key="1">
    <citation type="journal article" date="2018" name="Evol. Lett.">
        <title>Horizontal gene cluster transfer increased hallucinogenic mushroom diversity.</title>
        <authorList>
            <person name="Reynolds H.T."/>
            <person name="Vijayakumar V."/>
            <person name="Gluck-Thaler E."/>
            <person name="Korotkin H.B."/>
            <person name="Matheny P.B."/>
            <person name="Slot J.C."/>
        </authorList>
    </citation>
    <scope>NUCLEOTIDE SEQUENCE [LARGE SCALE GENOMIC DNA]</scope>
    <source>
        <strain evidence="1 2">SRW20</strain>
    </source>
</reference>
<sequence length="193" mass="21915">MKSKLKLCIYALWATLNDSRPRRPDDQQLDALADSLQTHFTDHGKLIKKEIVKILVPTHNHVKNTFRILDKEVDTTYGQGAAILNKACKEYEGTVFNQMNDFTKAHEATRAKAAKIMEELKMEYAARELLWTKLRESVDEIVERAIAEVEDTPARIERTIAKVEKKAKDLEAKDASSAKGINFKGLQDFLKAA</sequence>
<dbReference type="AlphaFoldDB" id="A0A409YAJ0"/>
<dbReference type="InParanoid" id="A0A409YAJ0"/>
<protein>
    <submittedName>
        <fullName evidence="1">Uncharacterized protein</fullName>
    </submittedName>
</protein>
<proteinExistence type="predicted"/>
<evidence type="ECO:0000313" key="2">
    <source>
        <dbReference type="Proteomes" id="UP000284706"/>
    </source>
</evidence>
<accession>A0A409YAJ0</accession>
<comment type="caution">
    <text evidence="1">The sequence shown here is derived from an EMBL/GenBank/DDBJ whole genome shotgun (WGS) entry which is preliminary data.</text>
</comment>
<name>A0A409YAJ0_9AGAR</name>
<dbReference type="OrthoDB" id="2678231at2759"/>
<keyword evidence="2" id="KW-1185">Reference proteome</keyword>
<dbReference type="Proteomes" id="UP000284706">
    <property type="component" value="Unassembled WGS sequence"/>
</dbReference>
<dbReference type="EMBL" id="NHYE01001036">
    <property type="protein sequence ID" value="PPR00010.1"/>
    <property type="molecule type" value="Genomic_DNA"/>
</dbReference>
<organism evidence="1 2">
    <name type="scientific">Gymnopilus dilepis</name>
    <dbReference type="NCBI Taxonomy" id="231916"/>
    <lineage>
        <taxon>Eukaryota</taxon>
        <taxon>Fungi</taxon>
        <taxon>Dikarya</taxon>
        <taxon>Basidiomycota</taxon>
        <taxon>Agaricomycotina</taxon>
        <taxon>Agaricomycetes</taxon>
        <taxon>Agaricomycetidae</taxon>
        <taxon>Agaricales</taxon>
        <taxon>Agaricineae</taxon>
        <taxon>Hymenogastraceae</taxon>
        <taxon>Gymnopilus</taxon>
    </lineage>
</organism>